<dbReference type="Proteomes" id="UP000051220">
    <property type="component" value="Unassembled WGS sequence"/>
</dbReference>
<sequence>MRICLWLASLAMASSSWAAEANLAGLWKNTAVSISQSTIIVSQEGPFLHVAGYGVWADGGPGVWHGKGKIEGARVKLPMTYTTLPKPGFDPKVELDLQISSDAKSLEGTWKNSLGRKGKVKFVKVAAEATPQVLNAAEKPAAEGPETKE</sequence>
<keyword evidence="1" id="KW-0732">Signal</keyword>
<proteinExistence type="predicted"/>
<evidence type="ECO:0000256" key="1">
    <source>
        <dbReference type="SAM" id="SignalP"/>
    </source>
</evidence>
<gene>
    <name evidence="2" type="ORF">ABS33_00745</name>
</gene>
<organism evidence="2 3">
    <name type="scientific">Verrucomicrobia subdivision 6 bacterium BACL9 MAG-120924-bin69</name>
    <dbReference type="NCBI Taxonomy" id="1655635"/>
    <lineage>
        <taxon>Bacteria</taxon>
        <taxon>Pseudomonadati</taxon>
        <taxon>Verrucomicrobiota</taxon>
        <taxon>Verrucomicrobiia</taxon>
        <taxon>Verrucomicrobiales</taxon>
        <taxon>Verrucomicrobia subdivision 6</taxon>
    </lineage>
</organism>
<comment type="caution">
    <text evidence="2">The sequence shown here is derived from an EMBL/GenBank/DDBJ whole genome shotgun (WGS) entry which is preliminary data.</text>
</comment>
<dbReference type="AlphaFoldDB" id="A0A0R2XDT8"/>
<name>A0A0R2XDT8_9BACT</name>
<feature type="signal peptide" evidence="1">
    <location>
        <begin position="1"/>
        <end position="18"/>
    </location>
</feature>
<protein>
    <recommendedName>
        <fullName evidence="4">DUF1080 domain-containing protein</fullName>
    </recommendedName>
</protein>
<evidence type="ECO:0000313" key="3">
    <source>
        <dbReference type="Proteomes" id="UP000051220"/>
    </source>
</evidence>
<accession>A0A0R2XDT8</accession>
<feature type="chain" id="PRO_5006427775" description="DUF1080 domain-containing protein" evidence="1">
    <location>
        <begin position="19"/>
        <end position="149"/>
    </location>
</feature>
<evidence type="ECO:0000313" key="2">
    <source>
        <dbReference type="EMBL" id="KRP34392.1"/>
    </source>
</evidence>
<dbReference type="EMBL" id="LIDN01000013">
    <property type="protein sequence ID" value="KRP34392.1"/>
    <property type="molecule type" value="Genomic_DNA"/>
</dbReference>
<reference evidence="2 3" key="1">
    <citation type="submission" date="2015-10" db="EMBL/GenBank/DDBJ databases">
        <title>Metagenome-Assembled Genomes uncover a global brackish microbiome.</title>
        <authorList>
            <person name="Hugerth L.W."/>
            <person name="Larsson J."/>
            <person name="Alneberg J."/>
            <person name="Lindh M.V."/>
            <person name="Legrand C."/>
            <person name="Pinhassi J."/>
            <person name="Andersson A.F."/>
        </authorList>
    </citation>
    <scope>NUCLEOTIDE SEQUENCE [LARGE SCALE GENOMIC DNA]</scope>
    <source>
        <strain evidence="2">BACL9 MAG-120924-bin69</strain>
    </source>
</reference>
<evidence type="ECO:0008006" key="4">
    <source>
        <dbReference type="Google" id="ProtNLM"/>
    </source>
</evidence>